<dbReference type="CDD" id="cd19071">
    <property type="entry name" value="AKR_AKR1-5-like"/>
    <property type="match status" value="1"/>
</dbReference>
<organism evidence="2 3">
    <name type="scientific">Tritrichomonas musculus</name>
    <dbReference type="NCBI Taxonomy" id="1915356"/>
    <lineage>
        <taxon>Eukaryota</taxon>
        <taxon>Metamonada</taxon>
        <taxon>Parabasalia</taxon>
        <taxon>Tritrichomonadida</taxon>
        <taxon>Tritrichomonadidae</taxon>
        <taxon>Tritrichomonas</taxon>
    </lineage>
</organism>
<sequence length="314" mass="36395">MEKVERIALGTFLNTDEKEVKKSIIYAVEKAGYRRIDTAAVYDNEKAVGKAIKDLIKRKVVKREELFITTKLHNKDHHPSDVAKAARLSLKNLQLDYIDLYLVHYPFAMQYDKSGEILMHKDGTPKYAKIPLADTWKAMEQLVTDGIVKRIGVSNYSIEQMEKLRYSPGITIQPFCNQVEMHLYNQNQPLREYLASRNIFIEAFSPLGSSPENRIDKDPIIMNDPVLNEIAKEMKVTPCQLELKFLLQLGENVVVVPKSVHEKYLLENISLDFEINETNMNRLKMCERCYRLADSLSTMNNDWFITEDREKKSD</sequence>
<dbReference type="Pfam" id="PF00248">
    <property type="entry name" value="Aldo_ket_red"/>
    <property type="match status" value="1"/>
</dbReference>
<dbReference type="PROSITE" id="PS00062">
    <property type="entry name" value="ALDOKETO_REDUCTASE_2"/>
    <property type="match status" value="1"/>
</dbReference>
<dbReference type="InterPro" id="IPR020471">
    <property type="entry name" value="AKR"/>
</dbReference>
<dbReference type="EMBL" id="JAPFFF010000059">
    <property type="protein sequence ID" value="KAK8837511.1"/>
    <property type="molecule type" value="Genomic_DNA"/>
</dbReference>
<gene>
    <name evidence="2" type="ORF">M9Y10_036508</name>
</gene>
<evidence type="ECO:0000313" key="2">
    <source>
        <dbReference type="EMBL" id="KAK8837511.1"/>
    </source>
</evidence>
<comment type="caution">
    <text evidence="2">The sequence shown here is derived from an EMBL/GenBank/DDBJ whole genome shotgun (WGS) entry which is preliminary data.</text>
</comment>
<proteinExistence type="predicted"/>
<keyword evidence="3" id="KW-1185">Reference proteome</keyword>
<accession>A0ABR2GV28</accession>
<dbReference type="InterPro" id="IPR036812">
    <property type="entry name" value="NAD(P)_OxRdtase_dom_sf"/>
</dbReference>
<dbReference type="Proteomes" id="UP001470230">
    <property type="component" value="Unassembled WGS sequence"/>
</dbReference>
<dbReference type="InterPro" id="IPR023210">
    <property type="entry name" value="NADP_OxRdtase_dom"/>
</dbReference>
<feature type="domain" description="NADP-dependent oxidoreductase" evidence="1">
    <location>
        <begin position="7"/>
        <end position="286"/>
    </location>
</feature>
<dbReference type="InterPro" id="IPR018170">
    <property type="entry name" value="Aldo/ket_reductase_CS"/>
</dbReference>
<evidence type="ECO:0000259" key="1">
    <source>
        <dbReference type="Pfam" id="PF00248"/>
    </source>
</evidence>
<dbReference type="PIRSF" id="PIRSF000097">
    <property type="entry name" value="AKR"/>
    <property type="match status" value="1"/>
</dbReference>
<name>A0ABR2GV28_9EUKA</name>
<protein>
    <recommendedName>
        <fullName evidence="1">NADP-dependent oxidoreductase domain-containing protein</fullName>
    </recommendedName>
</protein>
<reference evidence="2 3" key="1">
    <citation type="submission" date="2024-04" db="EMBL/GenBank/DDBJ databases">
        <title>Tritrichomonas musculus Genome.</title>
        <authorList>
            <person name="Alves-Ferreira E."/>
            <person name="Grigg M."/>
            <person name="Lorenzi H."/>
            <person name="Galac M."/>
        </authorList>
    </citation>
    <scope>NUCLEOTIDE SEQUENCE [LARGE SCALE GENOMIC DNA]</scope>
    <source>
        <strain evidence="2 3">EAF2021</strain>
    </source>
</reference>
<evidence type="ECO:0000313" key="3">
    <source>
        <dbReference type="Proteomes" id="UP001470230"/>
    </source>
</evidence>
<dbReference type="PRINTS" id="PR00069">
    <property type="entry name" value="ALDKETRDTASE"/>
</dbReference>
<dbReference type="Gene3D" id="3.20.20.100">
    <property type="entry name" value="NADP-dependent oxidoreductase domain"/>
    <property type="match status" value="1"/>
</dbReference>
<dbReference type="PANTHER" id="PTHR11732">
    <property type="entry name" value="ALDO/KETO REDUCTASE"/>
    <property type="match status" value="1"/>
</dbReference>
<dbReference type="SUPFAM" id="SSF51430">
    <property type="entry name" value="NAD(P)-linked oxidoreductase"/>
    <property type="match status" value="1"/>
</dbReference>